<evidence type="ECO:0008006" key="3">
    <source>
        <dbReference type="Google" id="ProtNLM"/>
    </source>
</evidence>
<sequence>MEAKIRKELEGIEEVKNELRRTLSQGLGDLENVYFEENAYHETLYNHDQPEVEMHFKSILDAEMSLDKGELLKSLKQEKNKMRSHYANKHKLVEHHFALEIVDMEQRFKQQKNDLMNILEGKSRTWKRALLKKRKTSDVNSRWNFAEYFSNRG</sequence>
<keyword evidence="2" id="KW-1185">Reference proteome</keyword>
<dbReference type="EMBL" id="CALNXI010001391">
    <property type="protein sequence ID" value="CAH3167458.1"/>
    <property type="molecule type" value="Genomic_DNA"/>
</dbReference>
<accession>A0ABN8QNT4</accession>
<dbReference type="Proteomes" id="UP001159427">
    <property type="component" value="Unassembled WGS sequence"/>
</dbReference>
<evidence type="ECO:0000313" key="1">
    <source>
        <dbReference type="EMBL" id="CAH3167458.1"/>
    </source>
</evidence>
<proteinExistence type="predicted"/>
<protein>
    <recommendedName>
        <fullName evidence="3">Flagellar FliJ protein</fullName>
    </recommendedName>
</protein>
<name>A0ABN8QNT4_9CNID</name>
<gene>
    <name evidence="1" type="ORF">PEVE_00006066</name>
</gene>
<organism evidence="1 2">
    <name type="scientific">Porites evermanni</name>
    <dbReference type="NCBI Taxonomy" id="104178"/>
    <lineage>
        <taxon>Eukaryota</taxon>
        <taxon>Metazoa</taxon>
        <taxon>Cnidaria</taxon>
        <taxon>Anthozoa</taxon>
        <taxon>Hexacorallia</taxon>
        <taxon>Scleractinia</taxon>
        <taxon>Fungiina</taxon>
        <taxon>Poritidae</taxon>
        <taxon>Porites</taxon>
    </lineage>
</organism>
<reference evidence="1 2" key="1">
    <citation type="submission" date="2022-05" db="EMBL/GenBank/DDBJ databases">
        <authorList>
            <consortium name="Genoscope - CEA"/>
            <person name="William W."/>
        </authorList>
    </citation>
    <scope>NUCLEOTIDE SEQUENCE [LARGE SCALE GENOMIC DNA]</scope>
</reference>
<comment type="caution">
    <text evidence="1">The sequence shown here is derived from an EMBL/GenBank/DDBJ whole genome shotgun (WGS) entry which is preliminary data.</text>
</comment>
<evidence type="ECO:0000313" key="2">
    <source>
        <dbReference type="Proteomes" id="UP001159427"/>
    </source>
</evidence>